<proteinExistence type="predicted"/>
<organism evidence="1 2">
    <name type="scientific">Camellia lanceoleosa</name>
    <dbReference type="NCBI Taxonomy" id="1840588"/>
    <lineage>
        <taxon>Eukaryota</taxon>
        <taxon>Viridiplantae</taxon>
        <taxon>Streptophyta</taxon>
        <taxon>Embryophyta</taxon>
        <taxon>Tracheophyta</taxon>
        <taxon>Spermatophyta</taxon>
        <taxon>Magnoliopsida</taxon>
        <taxon>eudicotyledons</taxon>
        <taxon>Gunneridae</taxon>
        <taxon>Pentapetalae</taxon>
        <taxon>asterids</taxon>
        <taxon>Ericales</taxon>
        <taxon>Theaceae</taxon>
        <taxon>Camellia</taxon>
    </lineage>
</organism>
<dbReference type="Proteomes" id="UP001060215">
    <property type="component" value="Chromosome 7"/>
</dbReference>
<reference evidence="1 2" key="1">
    <citation type="journal article" date="2022" name="Plant J.">
        <title>Chromosome-level genome of Camellia lanceoleosa provides a valuable resource for understanding genome evolution and self-incompatibility.</title>
        <authorList>
            <person name="Gong W."/>
            <person name="Xiao S."/>
            <person name="Wang L."/>
            <person name="Liao Z."/>
            <person name="Chang Y."/>
            <person name="Mo W."/>
            <person name="Hu G."/>
            <person name="Li W."/>
            <person name="Zhao G."/>
            <person name="Zhu H."/>
            <person name="Hu X."/>
            <person name="Ji K."/>
            <person name="Xiang X."/>
            <person name="Song Q."/>
            <person name="Yuan D."/>
            <person name="Jin S."/>
            <person name="Zhang L."/>
        </authorList>
    </citation>
    <scope>NUCLEOTIDE SEQUENCE [LARGE SCALE GENOMIC DNA]</scope>
    <source>
        <strain evidence="1">SQ_2022a</strain>
    </source>
</reference>
<evidence type="ECO:0000313" key="2">
    <source>
        <dbReference type="Proteomes" id="UP001060215"/>
    </source>
</evidence>
<comment type="caution">
    <text evidence="1">The sequence shown here is derived from an EMBL/GenBank/DDBJ whole genome shotgun (WGS) entry which is preliminary data.</text>
</comment>
<gene>
    <name evidence="1" type="ORF">LOK49_LG07G03638</name>
</gene>
<name>A0ACC0GYV4_9ERIC</name>
<evidence type="ECO:0000313" key="1">
    <source>
        <dbReference type="EMBL" id="KAI8006194.1"/>
    </source>
</evidence>
<sequence>MMETTTQSEDQSIHSSSDENSVPTPNPDVVEEATAANKEVSSSSLDKPLEALTYVFVQESNFISSVSVKLKGVVVAHHVLIILMEPFNGMACVNPDHVTERFVARGQRSTPAEADAKRQRRRKRKRKAVLLCFCTKRGVSDEVA</sequence>
<dbReference type="EMBL" id="CM045764">
    <property type="protein sequence ID" value="KAI8006194.1"/>
    <property type="molecule type" value="Genomic_DNA"/>
</dbReference>
<accession>A0ACC0GYV4</accession>
<keyword evidence="2" id="KW-1185">Reference proteome</keyword>
<protein>
    <submittedName>
        <fullName evidence="1">Uncharacterized protein</fullName>
    </submittedName>
</protein>